<dbReference type="InterPro" id="IPR021104">
    <property type="entry name" value="KfrA_DNA-bd_N"/>
</dbReference>
<evidence type="ECO:0000256" key="1">
    <source>
        <dbReference type="SAM" id="Coils"/>
    </source>
</evidence>
<feature type="coiled-coil region" evidence="1">
    <location>
        <begin position="109"/>
        <end position="199"/>
    </location>
</feature>
<comment type="caution">
    <text evidence="3">The sequence shown here is derived from an EMBL/GenBank/DDBJ whole genome shotgun (WGS) entry which is preliminary data.</text>
</comment>
<dbReference type="Proteomes" id="UP000755551">
    <property type="component" value="Unassembled WGS sequence"/>
</dbReference>
<dbReference type="Pfam" id="PF11740">
    <property type="entry name" value="KfrA_N"/>
    <property type="match status" value="1"/>
</dbReference>
<feature type="domain" description="KfrA N-terminal DNA-binding" evidence="2">
    <location>
        <begin position="16"/>
        <end position="129"/>
    </location>
</feature>
<evidence type="ECO:0000259" key="2">
    <source>
        <dbReference type="Pfam" id="PF11740"/>
    </source>
</evidence>
<dbReference type="EMBL" id="JAHQZT010000048">
    <property type="protein sequence ID" value="MBV0934915.1"/>
    <property type="molecule type" value="Genomic_DNA"/>
</dbReference>
<gene>
    <name evidence="3" type="ORF">KTN04_16390</name>
</gene>
<reference evidence="3 4" key="1">
    <citation type="submission" date="2021-06" db="EMBL/GenBank/DDBJ databases">
        <title>Bacterium isolated from marine sediment.</title>
        <authorList>
            <person name="Zhu K.-L."/>
            <person name="Du Z.-J."/>
            <person name="Liang Q.-Y."/>
        </authorList>
    </citation>
    <scope>NUCLEOTIDE SEQUENCE [LARGE SCALE GENOMIC DNA]</scope>
    <source>
        <strain evidence="3 4">A346</strain>
    </source>
</reference>
<organism evidence="3 4">
    <name type="scientific">Marinobacterium weihaiense</name>
    <dbReference type="NCBI Taxonomy" id="2851016"/>
    <lineage>
        <taxon>Bacteria</taxon>
        <taxon>Pseudomonadati</taxon>
        <taxon>Pseudomonadota</taxon>
        <taxon>Gammaproteobacteria</taxon>
        <taxon>Oceanospirillales</taxon>
        <taxon>Oceanospirillaceae</taxon>
        <taxon>Marinobacterium</taxon>
    </lineage>
</organism>
<accession>A0ABS6MFA8</accession>
<keyword evidence="3" id="KW-0238">DNA-binding</keyword>
<keyword evidence="1" id="KW-0175">Coiled coil</keyword>
<sequence length="230" mass="26271">MTDCGAVMARLSKVQESDVFNAANKLRENGFNPTVRAIRDLIGGSTEIVSQYLKEWRNQYPVIEEGVEVDPITASITVLYDRLVDQATAALNEKIAEHDGALEEAALLLEAEQFVLEKADSKIDNLKNELKKQALMIDSLHGELDEAKRVITNAQTEKRALMVEVAHYKEKAEELTWSLKQEHDRTKELERKLKLQSEEQVQRLSEMMEMVKRIQDQTVRTGTSRFKPEE</sequence>
<evidence type="ECO:0000313" key="3">
    <source>
        <dbReference type="EMBL" id="MBV0934915.1"/>
    </source>
</evidence>
<protein>
    <submittedName>
        <fullName evidence="3">DNA-binding protein</fullName>
    </submittedName>
</protein>
<dbReference type="RefSeq" id="WP_217336301.1">
    <property type="nucleotide sequence ID" value="NZ_JAHQZT010000048.1"/>
</dbReference>
<keyword evidence="4" id="KW-1185">Reference proteome</keyword>
<evidence type="ECO:0000313" key="4">
    <source>
        <dbReference type="Proteomes" id="UP000755551"/>
    </source>
</evidence>
<dbReference type="GO" id="GO:0003677">
    <property type="term" value="F:DNA binding"/>
    <property type="evidence" value="ECO:0007669"/>
    <property type="project" value="UniProtKB-KW"/>
</dbReference>
<proteinExistence type="predicted"/>
<name>A0ABS6MFA8_9GAMM</name>